<name>A0A6G7J372_9FLAO</name>
<keyword evidence="2" id="KW-0255">Endonuclease</keyword>
<dbReference type="AlphaFoldDB" id="A0A6G7J372"/>
<reference evidence="2 3" key="1">
    <citation type="submission" date="2020-02" db="EMBL/GenBank/DDBJ databases">
        <title>Complete genome of Muricauda sp. 501str8.</title>
        <authorList>
            <person name="Dong B."/>
            <person name="Zhu S."/>
            <person name="Yang J."/>
            <person name="Chen J."/>
        </authorList>
    </citation>
    <scope>NUCLEOTIDE SEQUENCE [LARGE SCALE GENOMIC DNA]</scope>
    <source>
        <strain evidence="2 3">501str8</strain>
    </source>
</reference>
<evidence type="ECO:0000313" key="3">
    <source>
        <dbReference type="Proteomes" id="UP000502928"/>
    </source>
</evidence>
<dbReference type="Proteomes" id="UP000502928">
    <property type="component" value="Chromosome"/>
</dbReference>
<dbReference type="GO" id="GO:0003677">
    <property type="term" value="F:DNA binding"/>
    <property type="evidence" value="ECO:0007669"/>
    <property type="project" value="InterPro"/>
</dbReference>
<accession>A0A6G7J372</accession>
<evidence type="ECO:0000259" key="1">
    <source>
        <dbReference type="Pfam" id="PF04471"/>
    </source>
</evidence>
<keyword evidence="2" id="KW-0378">Hydrolase</keyword>
<keyword evidence="2" id="KW-0540">Nuclease</keyword>
<dbReference type="InterPro" id="IPR011335">
    <property type="entry name" value="Restrct_endonuc-II-like"/>
</dbReference>
<dbReference type="GO" id="GO:0009307">
    <property type="term" value="P:DNA restriction-modification system"/>
    <property type="evidence" value="ECO:0007669"/>
    <property type="project" value="InterPro"/>
</dbReference>
<proteinExistence type="predicted"/>
<dbReference type="InterPro" id="IPR007560">
    <property type="entry name" value="Restrct_endonuc_IV_Mrr"/>
</dbReference>
<feature type="domain" description="Restriction endonuclease type IV Mrr" evidence="1">
    <location>
        <begin position="30"/>
        <end position="112"/>
    </location>
</feature>
<protein>
    <submittedName>
        <fullName evidence="2">Restriction endonuclease</fullName>
    </submittedName>
</protein>
<sequence length="295" mass="34181">MARKGRKFEVLVESLEKHALNKEGVISSPGYLMDEVTNQMREVDVLIETKIGTSNISIVLECRDRKMKQDLTWIEQLNSKLKDINADKIIAVSSSGFSKSALEKAKRYGIETRSFDEIDKNIIESWWQVTHIDFISKQFRIVYFYPYLEDKDFFKKYRIPINSEEKYILDTSENRLVSASELFQENCNQIQSLWGSLIPNGKASRDRINIDCDNPERELQFVFNEHKSKILKIEYVADIFIVGKKIPLSKVSSYTSPDSTISHIIEYDGFPIKNKNLLRIIRSKDGNSIISFGQE</sequence>
<dbReference type="EMBL" id="CP049616">
    <property type="protein sequence ID" value="QII44994.1"/>
    <property type="molecule type" value="Genomic_DNA"/>
</dbReference>
<dbReference type="KEGG" id="mut:GVT53_09970"/>
<dbReference type="GO" id="GO:0004519">
    <property type="term" value="F:endonuclease activity"/>
    <property type="evidence" value="ECO:0007669"/>
    <property type="project" value="UniProtKB-KW"/>
</dbReference>
<dbReference type="Pfam" id="PF04471">
    <property type="entry name" value="Mrr_cat"/>
    <property type="match status" value="1"/>
</dbReference>
<keyword evidence="3" id="KW-1185">Reference proteome</keyword>
<dbReference type="SUPFAM" id="SSF52980">
    <property type="entry name" value="Restriction endonuclease-like"/>
    <property type="match status" value="1"/>
</dbReference>
<organism evidence="2 3">
    <name type="scientific">Flagellimonas oceani</name>
    <dbReference type="NCBI Taxonomy" id="2698672"/>
    <lineage>
        <taxon>Bacteria</taxon>
        <taxon>Pseudomonadati</taxon>
        <taxon>Bacteroidota</taxon>
        <taxon>Flavobacteriia</taxon>
        <taxon>Flavobacteriales</taxon>
        <taxon>Flavobacteriaceae</taxon>
        <taxon>Flagellimonas</taxon>
    </lineage>
</organism>
<dbReference type="RefSeq" id="WP_166248519.1">
    <property type="nucleotide sequence ID" value="NZ_CP049616.1"/>
</dbReference>
<evidence type="ECO:0000313" key="2">
    <source>
        <dbReference type="EMBL" id="QII44994.1"/>
    </source>
</evidence>
<gene>
    <name evidence="2" type="ORF">GVT53_09970</name>
</gene>